<evidence type="ECO:0000256" key="5">
    <source>
        <dbReference type="ARBA" id="ARBA00022581"/>
    </source>
</evidence>
<dbReference type="PANTHER" id="PTHR13037">
    <property type="entry name" value="FORMIN"/>
    <property type="match status" value="1"/>
</dbReference>
<organism evidence="13 14">
    <name type="scientific">Ciona savignyi</name>
    <name type="common">Pacific transparent sea squirt</name>
    <dbReference type="NCBI Taxonomy" id="51511"/>
    <lineage>
        <taxon>Eukaryota</taxon>
        <taxon>Metazoa</taxon>
        <taxon>Chordata</taxon>
        <taxon>Tunicata</taxon>
        <taxon>Ascidiacea</taxon>
        <taxon>Phlebobranchia</taxon>
        <taxon>Cionidae</taxon>
        <taxon>Ciona</taxon>
    </lineage>
</organism>
<dbReference type="GO" id="GO:0005856">
    <property type="term" value="C:cytoskeleton"/>
    <property type="evidence" value="ECO:0007669"/>
    <property type="project" value="UniProtKB-SubCell"/>
</dbReference>
<dbReference type="FunFam" id="3.90.810.10:FF:000003">
    <property type="entry name" value="Neural Wiskott-Aldrich syndrome protein-like"/>
    <property type="match status" value="1"/>
</dbReference>
<dbReference type="PROSITE" id="PS50108">
    <property type="entry name" value="CRIB"/>
    <property type="match status" value="1"/>
</dbReference>
<dbReference type="SMART" id="SM00285">
    <property type="entry name" value="PBD"/>
    <property type="match status" value="1"/>
</dbReference>
<dbReference type="SMART" id="SM00246">
    <property type="entry name" value="WH2"/>
    <property type="match status" value="2"/>
</dbReference>
<keyword evidence="7" id="KW-0206">Cytoskeleton</keyword>
<dbReference type="InterPro" id="IPR000095">
    <property type="entry name" value="CRIB_dom"/>
</dbReference>
<dbReference type="Proteomes" id="UP000007875">
    <property type="component" value="Unassembled WGS sequence"/>
</dbReference>
<keyword evidence="14" id="KW-1185">Reference proteome</keyword>
<evidence type="ECO:0000256" key="8">
    <source>
        <dbReference type="ARBA" id="ARBA00023242"/>
    </source>
</evidence>
<dbReference type="GeneTree" id="ENSGT00940000176200"/>
<dbReference type="InterPro" id="IPR036936">
    <property type="entry name" value="CRIB_dom_sf"/>
</dbReference>
<evidence type="ECO:0000313" key="13">
    <source>
        <dbReference type="Ensembl" id="ENSCSAVP00000016341.1"/>
    </source>
</evidence>
<dbReference type="Gene3D" id="3.90.810.10">
    <property type="entry name" value="CRIB domain"/>
    <property type="match status" value="1"/>
</dbReference>
<evidence type="ECO:0000259" key="12">
    <source>
        <dbReference type="PROSITE" id="PS51082"/>
    </source>
</evidence>
<feature type="region of interest" description="Disordered" evidence="9">
    <location>
        <begin position="274"/>
        <end position="447"/>
    </location>
</feature>
<dbReference type="InterPro" id="IPR011026">
    <property type="entry name" value="WAS_C"/>
</dbReference>
<dbReference type="InterPro" id="IPR011993">
    <property type="entry name" value="PH-like_dom_sf"/>
</dbReference>
<keyword evidence="3" id="KW-0963">Cytoplasm</keyword>
<feature type="domain" description="WH2" evidence="12">
    <location>
        <begin position="441"/>
        <end position="461"/>
    </location>
</feature>
<dbReference type="AlphaFoldDB" id="H2ZFH5"/>
<feature type="region of interest" description="Disordered" evidence="9">
    <location>
        <begin position="1"/>
        <end position="21"/>
    </location>
</feature>
<dbReference type="PROSITE" id="PS51082">
    <property type="entry name" value="WH2"/>
    <property type="match status" value="2"/>
</dbReference>
<dbReference type="Gene3D" id="6.10.280.150">
    <property type="match status" value="1"/>
</dbReference>
<dbReference type="Pfam" id="PF02205">
    <property type="entry name" value="WH2"/>
    <property type="match status" value="2"/>
</dbReference>
<dbReference type="InterPro" id="IPR003124">
    <property type="entry name" value="WH2_dom"/>
</dbReference>
<dbReference type="SUPFAM" id="SSF50729">
    <property type="entry name" value="PH domain-like"/>
    <property type="match status" value="1"/>
</dbReference>
<dbReference type="InterPro" id="IPR000697">
    <property type="entry name" value="WH1/EVH1_dom"/>
</dbReference>
<reference evidence="13" key="2">
    <citation type="submission" date="2025-08" db="UniProtKB">
        <authorList>
            <consortium name="Ensembl"/>
        </authorList>
    </citation>
    <scope>IDENTIFICATION</scope>
</reference>
<dbReference type="SMART" id="SM00461">
    <property type="entry name" value="WH1"/>
    <property type="match status" value="1"/>
</dbReference>
<dbReference type="GO" id="GO:0003779">
    <property type="term" value="F:actin binding"/>
    <property type="evidence" value="ECO:0007669"/>
    <property type="project" value="InterPro"/>
</dbReference>
<reference evidence="13" key="3">
    <citation type="submission" date="2025-09" db="UniProtKB">
        <authorList>
            <consortium name="Ensembl"/>
        </authorList>
    </citation>
    <scope>IDENTIFICATION</scope>
</reference>
<evidence type="ECO:0000259" key="10">
    <source>
        <dbReference type="PROSITE" id="PS50108"/>
    </source>
</evidence>
<keyword evidence="4" id="KW-0597">Phosphoprotein</keyword>
<dbReference type="InterPro" id="IPR033927">
    <property type="entry name" value="WASPfam_EVH1"/>
</dbReference>
<evidence type="ECO:0000256" key="2">
    <source>
        <dbReference type="ARBA" id="ARBA00004245"/>
    </source>
</evidence>
<evidence type="ECO:0008006" key="15">
    <source>
        <dbReference type="Google" id="ProtNLM"/>
    </source>
</evidence>
<feature type="domain" description="WH2" evidence="12">
    <location>
        <begin position="410"/>
        <end position="427"/>
    </location>
</feature>
<feature type="domain" description="WH1" evidence="11">
    <location>
        <begin position="36"/>
        <end position="144"/>
    </location>
</feature>
<name>H2ZFH5_CIOSA</name>
<dbReference type="SUPFAM" id="SSF47912">
    <property type="entry name" value="Wiscott-Aldrich syndrome protein, WASP, C-terminal domain"/>
    <property type="match status" value="1"/>
</dbReference>
<keyword evidence="5" id="KW-0945">Host-virus interaction</keyword>
<reference evidence="14" key="1">
    <citation type="submission" date="2003-08" db="EMBL/GenBank/DDBJ databases">
        <authorList>
            <person name="Birren B."/>
            <person name="Nusbaum C."/>
            <person name="Abebe A."/>
            <person name="Abouelleil A."/>
            <person name="Adekoya E."/>
            <person name="Ait-zahra M."/>
            <person name="Allen N."/>
            <person name="Allen T."/>
            <person name="An P."/>
            <person name="Anderson M."/>
            <person name="Anderson S."/>
            <person name="Arachchi H."/>
            <person name="Armbruster J."/>
            <person name="Bachantsang P."/>
            <person name="Baldwin J."/>
            <person name="Barry A."/>
            <person name="Bayul T."/>
            <person name="Blitshsteyn B."/>
            <person name="Bloom T."/>
            <person name="Blye J."/>
            <person name="Boguslavskiy L."/>
            <person name="Borowsky M."/>
            <person name="Boukhgalter B."/>
            <person name="Brunache A."/>
            <person name="Butler J."/>
            <person name="Calixte N."/>
            <person name="Calvo S."/>
            <person name="Camarata J."/>
            <person name="Campo K."/>
            <person name="Chang J."/>
            <person name="Cheshatsang Y."/>
            <person name="Citroen M."/>
            <person name="Collymore A."/>
            <person name="Considine T."/>
            <person name="Cook A."/>
            <person name="Cooke P."/>
            <person name="Corum B."/>
            <person name="Cuomo C."/>
            <person name="David R."/>
            <person name="Dawoe T."/>
            <person name="Degray S."/>
            <person name="Dodge S."/>
            <person name="Dooley K."/>
            <person name="Dorje P."/>
            <person name="Dorjee K."/>
            <person name="Dorris L."/>
            <person name="Duffey N."/>
            <person name="Dupes A."/>
            <person name="Elkins T."/>
            <person name="Engels R."/>
            <person name="Erickson J."/>
            <person name="Farina A."/>
            <person name="Faro S."/>
            <person name="Ferreira P."/>
            <person name="Fischer H."/>
            <person name="Fitzgerald M."/>
            <person name="Foley K."/>
            <person name="Gage D."/>
            <person name="Galagan J."/>
            <person name="Gearin G."/>
            <person name="Gnerre S."/>
            <person name="Gnirke A."/>
            <person name="Goyette A."/>
            <person name="Graham J."/>
            <person name="Grandbois E."/>
            <person name="Gyaltsen K."/>
            <person name="Hafez N."/>
            <person name="Hagopian D."/>
            <person name="Hagos B."/>
            <person name="Hall J."/>
            <person name="Hatcher B."/>
            <person name="Heller A."/>
            <person name="Higgins H."/>
            <person name="Honan T."/>
            <person name="Horn A."/>
            <person name="Houde N."/>
            <person name="Hughes L."/>
            <person name="Hulme W."/>
            <person name="Husby E."/>
            <person name="Iliev I."/>
            <person name="Jaffe D."/>
            <person name="Jones C."/>
            <person name="Kamal M."/>
            <person name="Kamat A."/>
            <person name="Kamvysselis M."/>
            <person name="Karlsson E."/>
            <person name="Kells C."/>
            <person name="Kieu A."/>
            <person name="Kisner P."/>
            <person name="Kodira C."/>
            <person name="Kulbokas E."/>
            <person name="Labutti K."/>
            <person name="Lama D."/>
            <person name="Landers T."/>
            <person name="Leger J."/>
            <person name="Levine S."/>
            <person name="Lewis D."/>
            <person name="Lewis T."/>
            <person name="Lindblad-toh K."/>
            <person name="Liu X."/>
            <person name="Lokyitsang T."/>
            <person name="Lokyitsang Y."/>
            <person name="Lucien O."/>
            <person name="Lui A."/>
            <person name="Ma L.J."/>
            <person name="Mabbitt R."/>
            <person name="Macdonald J."/>
            <person name="Maclean C."/>
            <person name="Major J."/>
            <person name="Manning J."/>
            <person name="Marabella R."/>
            <person name="Maru K."/>
            <person name="Matthews C."/>
            <person name="Mauceli E."/>
            <person name="Mccarthy M."/>
            <person name="Mcdonough S."/>
            <person name="Mcghee T."/>
            <person name="Meldrim J."/>
            <person name="Meneus L."/>
            <person name="Mesirov J."/>
            <person name="Mihalev A."/>
            <person name="Mihova T."/>
            <person name="Mikkelsen T."/>
            <person name="Mlenga V."/>
            <person name="Moru K."/>
            <person name="Mozes J."/>
            <person name="Mulrain L."/>
            <person name="Munson G."/>
            <person name="Naylor J."/>
            <person name="Newes C."/>
            <person name="Nguyen C."/>
            <person name="Nguyen N."/>
            <person name="Nguyen T."/>
            <person name="Nicol R."/>
            <person name="Nielsen C."/>
            <person name="Nizzari M."/>
            <person name="Norbu C."/>
            <person name="Norbu N."/>
            <person name="O'donnell P."/>
            <person name="Okoawo O."/>
            <person name="O'leary S."/>
            <person name="Omotosho B."/>
            <person name="O'neill K."/>
            <person name="Osman S."/>
            <person name="Parker S."/>
            <person name="Perrin D."/>
            <person name="Phunkhang P."/>
            <person name="Piqani B."/>
            <person name="Purcell S."/>
            <person name="Rachupka T."/>
            <person name="Ramasamy U."/>
            <person name="Rameau R."/>
            <person name="Ray V."/>
            <person name="Raymond C."/>
            <person name="Retta R."/>
            <person name="Richardson S."/>
            <person name="Rise C."/>
            <person name="Rodriguez J."/>
            <person name="Rogers J."/>
            <person name="Rogov P."/>
            <person name="Rutman M."/>
            <person name="Schupbach R."/>
            <person name="Seaman C."/>
            <person name="Settipalli S."/>
            <person name="Sharpe T."/>
            <person name="Sheridan J."/>
            <person name="Sherpa N."/>
            <person name="Shi J."/>
            <person name="Smirnov S."/>
            <person name="Smith C."/>
            <person name="Sougnez C."/>
            <person name="Spencer B."/>
            <person name="Stalker J."/>
            <person name="Stange-thomann N."/>
            <person name="Stavropoulos S."/>
            <person name="Stetson K."/>
            <person name="Stone C."/>
            <person name="Stone S."/>
            <person name="Stubbs M."/>
            <person name="Talamas J."/>
            <person name="Tchuinga P."/>
            <person name="Tenzing P."/>
            <person name="Tesfaye S."/>
            <person name="Theodore J."/>
            <person name="Thoulutsang Y."/>
            <person name="Topham K."/>
            <person name="Towey S."/>
            <person name="Tsamla T."/>
            <person name="Tsomo N."/>
            <person name="Vallee D."/>
            <person name="Vassiliev H."/>
            <person name="Venkataraman V."/>
            <person name="Vinson J."/>
            <person name="Vo A."/>
            <person name="Wade C."/>
            <person name="Wang S."/>
            <person name="Wangchuk T."/>
            <person name="Wangdi T."/>
            <person name="Whittaker C."/>
            <person name="Wilkinson J."/>
            <person name="Wu Y."/>
            <person name="Wyman D."/>
            <person name="Yadav S."/>
            <person name="Yang S."/>
            <person name="Yang X."/>
            <person name="Yeager S."/>
            <person name="Yee E."/>
            <person name="Young G."/>
            <person name="Zainoun J."/>
            <person name="Zembeck L."/>
            <person name="Zimmer A."/>
            <person name="Zody M."/>
            <person name="Lander E."/>
        </authorList>
    </citation>
    <scope>NUCLEOTIDE SEQUENCE [LARGE SCALE GENOMIC DNA]</scope>
</reference>
<dbReference type="Pfam" id="PF00568">
    <property type="entry name" value="WH1"/>
    <property type="match status" value="1"/>
</dbReference>
<keyword evidence="8" id="KW-0539">Nucleus</keyword>
<protein>
    <recommendedName>
        <fullName evidence="15">WH1 domain-containing protein</fullName>
    </recommendedName>
</protein>
<feature type="compositionally biased region" description="Acidic residues" evidence="9">
    <location>
        <begin position="497"/>
        <end position="513"/>
    </location>
</feature>
<proteinExistence type="predicted"/>
<dbReference type="PANTHER" id="PTHR13037:SF24">
    <property type="entry name" value="POLYCOMB PROTEIN PCL-RELATED"/>
    <property type="match status" value="1"/>
</dbReference>
<dbReference type="Pfam" id="PF00786">
    <property type="entry name" value="PBD"/>
    <property type="match status" value="1"/>
</dbReference>
<dbReference type="FunFam" id="2.30.29.30:FF:000130">
    <property type="entry name" value="neural Wiskott-Aldrich syndrome protein"/>
    <property type="match status" value="1"/>
</dbReference>
<sequence>VLNMSGPPVQRRHQPVQNVPSSLLSDNENRAVFTMLGRKCVTLATGVVQVYLANGAGTKWQKRCTGVCCFVKDNPMRSYFIRVFSLKNEQTIWEQELYNQFKYNTPRSYFHTFDTEYCRAGLNFANEAEANKFKQVVEEKIQQKHEKKRGKQKACQYPRSSFKMRMAALEKKGQKLSCSKHDEEVNDIDCENRRKKGKKGKLTKADISMPSGFKHVGHVGWDPNKGFDTDNMDPDVKELFKSAGVTEDDMQDKEKAQFIYDFIEQRGGIDAIKKDQSRDRHAPPPPPPQRNGPPPPPQRNGPPPPRRKETPRPAPPSHRNQPPPPPPDRSNRQPPPPQHRAAMAPPPPGQRMSQPPIPRGVPAPPPPPSASAPPPPPPPMAPPPFAGGPPPPPPPLLSNAPPPPPMSGGGRGALLDQIRSGTGLKSAADRPVESAPSGGGGRGDLLAAIRSTGGIGALKSVSHEVEKPPPAQVEEDGLAGALARALMKRENAIHSDSDDDSNEDFDDEEEWSD</sequence>
<keyword evidence="6" id="KW-0677">Repeat</keyword>
<feature type="region of interest" description="Disordered" evidence="9">
    <location>
        <begin position="490"/>
        <end position="513"/>
    </location>
</feature>
<feature type="compositionally biased region" description="Pro residues" evidence="9">
    <location>
        <begin position="312"/>
        <end position="406"/>
    </location>
</feature>
<evidence type="ECO:0000313" key="14">
    <source>
        <dbReference type="Proteomes" id="UP000007875"/>
    </source>
</evidence>
<evidence type="ECO:0000256" key="4">
    <source>
        <dbReference type="ARBA" id="ARBA00022553"/>
    </source>
</evidence>
<evidence type="ECO:0000256" key="1">
    <source>
        <dbReference type="ARBA" id="ARBA00004123"/>
    </source>
</evidence>
<dbReference type="GO" id="GO:0007015">
    <property type="term" value="P:actin filament organization"/>
    <property type="evidence" value="ECO:0007669"/>
    <property type="project" value="InterPro"/>
</dbReference>
<dbReference type="CDD" id="cd00132">
    <property type="entry name" value="CRIB"/>
    <property type="match status" value="1"/>
</dbReference>
<dbReference type="PROSITE" id="PS50229">
    <property type="entry name" value="WH1"/>
    <property type="match status" value="1"/>
</dbReference>
<dbReference type="Ensembl" id="ENSCSAVT00000016522.1">
    <property type="protein sequence ID" value="ENSCSAVP00000016341.1"/>
    <property type="gene ID" value="ENSCSAVG00000009620.1"/>
</dbReference>
<evidence type="ECO:0000256" key="9">
    <source>
        <dbReference type="SAM" id="MobiDB-lite"/>
    </source>
</evidence>
<evidence type="ECO:0000256" key="6">
    <source>
        <dbReference type="ARBA" id="ARBA00022737"/>
    </source>
</evidence>
<feature type="compositionally biased region" description="Pro residues" evidence="9">
    <location>
        <begin position="283"/>
        <end position="304"/>
    </location>
</feature>
<dbReference type="Gene3D" id="2.30.29.30">
    <property type="entry name" value="Pleckstrin-homology domain (PH domain)/Phosphotyrosine-binding domain (PTB)"/>
    <property type="match status" value="1"/>
</dbReference>
<comment type="subcellular location">
    <subcellularLocation>
        <location evidence="2">Cytoplasm</location>
        <location evidence="2">Cytoskeleton</location>
    </subcellularLocation>
    <subcellularLocation>
        <location evidence="1">Nucleus</location>
    </subcellularLocation>
</comment>
<evidence type="ECO:0000256" key="7">
    <source>
        <dbReference type="ARBA" id="ARBA00023212"/>
    </source>
</evidence>
<evidence type="ECO:0000259" key="11">
    <source>
        <dbReference type="PROSITE" id="PS50229"/>
    </source>
</evidence>
<dbReference type="CDD" id="cd01205">
    <property type="entry name" value="EVH1_WASP-like"/>
    <property type="match status" value="1"/>
</dbReference>
<evidence type="ECO:0000256" key="3">
    <source>
        <dbReference type="ARBA" id="ARBA00022490"/>
    </source>
</evidence>
<feature type="domain" description="CRIB" evidence="10">
    <location>
        <begin position="207"/>
        <end position="220"/>
    </location>
</feature>
<accession>H2ZFH5</accession>
<dbReference type="GO" id="GO:0005634">
    <property type="term" value="C:nucleus"/>
    <property type="evidence" value="ECO:0007669"/>
    <property type="project" value="UniProtKB-SubCell"/>
</dbReference>